<dbReference type="GO" id="GO:0008270">
    <property type="term" value="F:zinc ion binding"/>
    <property type="evidence" value="ECO:0007669"/>
    <property type="project" value="InterPro"/>
</dbReference>
<dbReference type="EMBL" id="AHHD01000286">
    <property type="protein sequence ID" value="EKG16013.1"/>
    <property type="molecule type" value="Genomic_DNA"/>
</dbReference>
<dbReference type="InterPro" id="IPR007219">
    <property type="entry name" value="XnlR_reg_dom"/>
</dbReference>
<dbReference type="PANTHER" id="PTHR47338:SF20">
    <property type="entry name" value="ZN(II)2CYS6 TRANSCRIPTION FACTOR (EUROFUNG)"/>
    <property type="match status" value="1"/>
</dbReference>
<evidence type="ECO:0000313" key="7">
    <source>
        <dbReference type="EMBL" id="EKG16013.1"/>
    </source>
</evidence>
<evidence type="ECO:0000256" key="2">
    <source>
        <dbReference type="ARBA" id="ARBA00022723"/>
    </source>
</evidence>
<comment type="subcellular location">
    <subcellularLocation>
        <location evidence="1">Nucleus</location>
    </subcellularLocation>
</comment>
<feature type="domain" description="Xylanolytic transcriptional activator regulatory" evidence="6">
    <location>
        <begin position="12"/>
        <end position="210"/>
    </location>
</feature>
<evidence type="ECO:0000256" key="5">
    <source>
        <dbReference type="ARBA" id="ARBA00023242"/>
    </source>
</evidence>
<dbReference type="VEuPathDB" id="FungiDB:MPH_06707"/>
<dbReference type="CDD" id="cd12148">
    <property type="entry name" value="fungal_TF_MHR"/>
    <property type="match status" value="1"/>
</dbReference>
<evidence type="ECO:0000259" key="6">
    <source>
        <dbReference type="Pfam" id="PF04082"/>
    </source>
</evidence>
<dbReference type="Proteomes" id="UP000007129">
    <property type="component" value="Unassembled WGS sequence"/>
</dbReference>
<proteinExistence type="predicted"/>
<gene>
    <name evidence="7" type="ORF">MPH_06707</name>
</gene>
<comment type="caution">
    <text evidence="7">The sequence shown here is derived from an EMBL/GenBank/DDBJ whole genome shotgun (WGS) entry which is preliminary data.</text>
</comment>
<evidence type="ECO:0000256" key="4">
    <source>
        <dbReference type="ARBA" id="ARBA00023163"/>
    </source>
</evidence>
<dbReference type="Pfam" id="PF04082">
    <property type="entry name" value="Fungal_trans"/>
    <property type="match status" value="1"/>
</dbReference>
<dbReference type="InterPro" id="IPR050815">
    <property type="entry name" value="TF_fung"/>
</dbReference>
<reference evidence="7 8" key="1">
    <citation type="journal article" date="2012" name="BMC Genomics">
        <title>Tools to kill: Genome of one of the most destructive plant pathogenic fungi Macrophomina phaseolina.</title>
        <authorList>
            <person name="Islam M.S."/>
            <person name="Haque M.S."/>
            <person name="Islam M.M."/>
            <person name="Emdad E.M."/>
            <person name="Halim A."/>
            <person name="Hossen Q.M.M."/>
            <person name="Hossain M.Z."/>
            <person name="Ahmed B."/>
            <person name="Rahim S."/>
            <person name="Rahman M.S."/>
            <person name="Alam M.M."/>
            <person name="Hou S."/>
            <person name="Wan X."/>
            <person name="Saito J.A."/>
            <person name="Alam M."/>
        </authorList>
    </citation>
    <scope>NUCLEOTIDE SEQUENCE [LARGE SCALE GENOMIC DNA]</scope>
    <source>
        <strain evidence="7 8">MS6</strain>
    </source>
</reference>
<evidence type="ECO:0000256" key="1">
    <source>
        <dbReference type="ARBA" id="ARBA00004123"/>
    </source>
</evidence>
<organism evidence="7 8">
    <name type="scientific">Macrophomina phaseolina (strain MS6)</name>
    <name type="common">Charcoal rot fungus</name>
    <dbReference type="NCBI Taxonomy" id="1126212"/>
    <lineage>
        <taxon>Eukaryota</taxon>
        <taxon>Fungi</taxon>
        <taxon>Dikarya</taxon>
        <taxon>Ascomycota</taxon>
        <taxon>Pezizomycotina</taxon>
        <taxon>Dothideomycetes</taxon>
        <taxon>Dothideomycetes incertae sedis</taxon>
        <taxon>Botryosphaeriales</taxon>
        <taxon>Botryosphaeriaceae</taxon>
        <taxon>Macrophomina</taxon>
    </lineage>
</organism>
<dbReference type="GO" id="GO:0000981">
    <property type="term" value="F:DNA-binding transcription factor activity, RNA polymerase II-specific"/>
    <property type="evidence" value="ECO:0007669"/>
    <property type="project" value="InterPro"/>
</dbReference>
<dbReference type="OrthoDB" id="3862662at2759"/>
<dbReference type="PANTHER" id="PTHR47338">
    <property type="entry name" value="ZN(II)2CYS6 TRANSCRIPTION FACTOR (EUROFUNG)-RELATED"/>
    <property type="match status" value="1"/>
</dbReference>
<keyword evidence="5" id="KW-0539">Nucleus</keyword>
<protein>
    <submittedName>
        <fullName evidence="7">Transcription factor fungi</fullName>
    </submittedName>
</protein>
<dbReference type="AlphaFoldDB" id="K2RMX6"/>
<keyword evidence="2" id="KW-0479">Metal-binding</keyword>
<accession>K2RMX6</accession>
<dbReference type="eggNOG" id="ENOG502SM2E">
    <property type="taxonomic scope" value="Eukaryota"/>
</dbReference>
<name>K2RMX6_MACPH</name>
<dbReference type="GO" id="GO:0003677">
    <property type="term" value="F:DNA binding"/>
    <property type="evidence" value="ECO:0007669"/>
    <property type="project" value="InterPro"/>
</dbReference>
<evidence type="ECO:0000313" key="8">
    <source>
        <dbReference type="Proteomes" id="UP000007129"/>
    </source>
</evidence>
<sequence>MLATTSELRKYSKRLRDQVLLEAVEQSSLQSVQALLILSNLECGEGRSSKFWSLIALCKRIALQLGLRDFVANQGNDLSGHSTIPPRLLPLPLTIIDREERIRAYWMTELLDSISTLGASWNSALSPPDITTVLPCSDSIWAFPEHIINIWSIGDFHFSSAFSLCIILATSELWHVHRILQQSFDLRNFEQKSRFQAESQQIDERLTTWRAEFVAAVYRLINTEHAQEERAEMDPNIVLTNCILDSAVIVLFQRLAPCPPGIEMACESWTYATNRCVYACDDLSAKLRLVHDNELEVSNPNLISTIFVAARFYLVYAKAVNAELPRNLRVLTHALEVCGRKWELARRYGTIAQTAAAEHQMPVFMSSLPPQFFDLQFSTLDITDALLAAAETLDQVLGMGLAPAVEGAASVA</sequence>
<keyword evidence="4" id="KW-0804">Transcription</keyword>
<dbReference type="HOGENOM" id="CLU_667433_0_0_1"/>
<evidence type="ECO:0000256" key="3">
    <source>
        <dbReference type="ARBA" id="ARBA00023015"/>
    </source>
</evidence>
<dbReference type="GO" id="GO:0005634">
    <property type="term" value="C:nucleus"/>
    <property type="evidence" value="ECO:0007669"/>
    <property type="project" value="UniProtKB-SubCell"/>
</dbReference>
<dbReference type="InParanoid" id="K2RMX6"/>
<dbReference type="GO" id="GO:0006351">
    <property type="term" value="P:DNA-templated transcription"/>
    <property type="evidence" value="ECO:0007669"/>
    <property type="project" value="InterPro"/>
</dbReference>
<keyword evidence="3" id="KW-0805">Transcription regulation</keyword>